<evidence type="ECO:0000256" key="6">
    <source>
        <dbReference type="SAM" id="Phobius"/>
    </source>
</evidence>
<dbReference type="InterPro" id="IPR002797">
    <property type="entry name" value="Polysacc_synth"/>
</dbReference>
<evidence type="ECO:0000313" key="8">
    <source>
        <dbReference type="Proteomes" id="UP000664357"/>
    </source>
</evidence>
<feature type="transmembrane region" description="Helical" evidence="6">
    <location>
        <begin position="326"/>
        <end position="348"/>
    </location>
</feature>
<evidence type="ECO:0000256" key="1">
    <source>
        <dbReference type="ARBA" id="ARBA00004651"/>
    </source>
</evidence>
<feature type="transmembrane region" description="Helical" evidence="6">
    <location>
        <begin position="420"/>
        <end position="438"/>
    </location>
</feature>
<feature type="transmembrane region" description="Helical" evidence="6">
    <location>
        <begin position="254"/>
        <end position="277"/>
    </location>
</feature>
<proteinExistence type="predicted"/>
<accession>A0ABV0EWK5</accession>
<dbReference type="InterPro" id="IPR050833">
    <property type="entry name" value="Poly_Biosynth_Transport"/>
</dbReference>
<feature type="transmembrane region" description="Helical" evidence="6">
    <location>
        <begin position="21"/>
        <end position="41"/>
    </location>
</feature>
<feature type="transmembrane region" description="Helical" evidence="6">
    <location>
        <begin position="90"/>
        <end position="111"/>
    </location>
</feature>
<dbReference type="Proteomes" id="UP000664357">
    <property type="component" value="Unassembled WGS sequence"/>
</dbReference>
<reference evidence="7 8" key="1">
    <citation type="submission" date="2024-02" db="EMBL/GenBank/DDBJ databases">
        <title>The Genome Sequence of Enterococcus sp. DIV0159.</title>
        <authorList>
            <person name="Earl A."/>
            <person name="Manson A."/>
            <person name="Gilmore M."/>
            <person name="Sanders J."/>
            <person name="Shea T."/>
            <person name="Howe W."/>
            <person name="Livny J."/>
            <person name="Cuomo C."/>
            <person name="Neafsey D."/>
            <person name="Birren B."/>
        </authorList>
    </citation>
    <scope>NUCLEOTIDE SEQUENCE [LARGE SCALE GENOMIC DNA]</scope>
    <source>
        <strain evidence="7 8">665A</strain>
    </source>
</reference>
<keyword evidence="5 6" id="KW-0472">Membrane</keyword>
<keyword evidence="2" id="KW-1003">Cell membrane</keyword>
<dbReference type="RefSeq" id="WP_207705073.1">
    <property type="nucleotide sequence ID" value="NZ_JAFREL020000007.1"/>
</dbReference>
<name>A0ABV0EWK5_9ENTE</name>
<feature type="transmembrane region" description="Helical" evidence="6">
    <location>
        <begin position="180"/>
        <end position="202"/>
    </location>
</feature>
<feature type="transmembrane region" description="Helical" evidence="6">
    <location>
        <begin position="444"/>
        <end position="462"/>
    </location>
</feature>
<dbReference type="Pfam" id="PF01943">
    <property type="entry name" value="Polysacc_synt"/>
    <property type="match status" value="1"/>
</dbReference>
<keyword evidence="3 6" id="KW-0812">Transmembrane</keyword>
<organism evidence="7 8">
    <name type="scientific">Candidatus Enterococcus ferrettii</name>
    <dbReference type="NCBI Taxonomy" id="2815324"/>
    <lineage>
        <taxon>Bacteria</taxon>
        <taxon>Bacillati</taxon>
        <taxon>Bacillota</taxon>
        <taxon>Bacilli</taxon>
        <taxon>Lactobacillales</taxon>
        <taxon>Enterococcaceae</taxon>
        <taxon>Enterococcus</taxon>
    </lineage>
</organism>
<feature type="transmembrane region" description="Helical" evidence="6">
    <location>
        <begin position="360"/>
        <end position="380"/>
    </location>
</feature>
<sequence>MDKLLKKLFSSKLVKSSFWYTIGNFFIKGISFITIPIFVNITTQAEYGLINNFTSFVSIFSILVGLSLNSAINNASFDYKEKINEFMSSVLFLSTISLCLFLLLGNIYFLFSNTFFDLNQVVFNLMLIQSFSTFVISYIQAYFTINFSHFKFLILSFVSTVINVVFSVLLMLTLFTQNKYMGRVVGGTISFVIIAAVIYWIIMFKGRHFIDKGYWKYALRISMPLIPHSLANIILSQFDRIMINSYLGPAAGGIYSYISNIGIILSVVWVSTNNAWVPWFYGEMNKENYSTIKKVSNYYLVAFTTIAIMVMIISVDLARIMAPEEYYSGLALVIPISLGYFFQFLYSLPVNAEFYEKKTNFIAIGTVASALINIGLNALFIPKYGIIAAGYTTVFTYFLLFMFHYFIAKKITSRQLFDTVRIWSIVIFMLVFSAVLHIFIDYVIIRYILLFGILGILVWYFFKNKNRIMNEFNS</sequence>
<dbReference type="PANTHER" id="PTHR30250:SF11">
    <property type="entry name" value="O-ANTIGEN TRANSPORTER-RELATED"/>
    <property type="match status" value="1"/>
</dbReference>
<evidence type="ECO:0000256" key="5">
    <source>
        <dbReference type="ARBA" id="ARBA00023136"/>
    </source>
</evidence>
<feature type="transmembrane region" description="Helical" evidence="6">
    <location>
        <begin position="152"/>
        <end position="174"/>
    </location>
</feature>
<comment type="subcellular location">
    <subcellularLocation>
        <location evidence="1">Cell membrane</location>
        <topology evidence="1">Multi-pass membrane protein</topology>
    </subcellularLocation>
</comment>
<feature type="transmembrane region" description="Helical" evidence="6">
    <location>
        <begin position="386"/>
        <end position="408"/>
    </location>
</feature>
<feature type="transmembrane region" description="Helical" evidence="6">
    <location>
        <begin position="298"/>
        <end position="320"/>
    </location>
</feature>
<dbReference type="EMBL" id="JAFREL020000007">
    <property type="protein sequence ID" value="MEO1773003.1"/>
    <property type="molecule type" value="Genomic_DNA"/>
</dbReference>
<keyword evidence="4 6" id="KW-1133">Transmembrane helix</keyword>
<keyword evidence="8" id="KW-1185">Reference proteome</keyword>
<protein>
    <submittedName>
        <fullName evidence="7">Polysaccharide biosynthesis protein</fullName>
    </submittedName>
</protein>
<evidence type="ECO:0000256" key="2">
    <source>
        <dbReference type="ARBA" id="ARBA00022475"/>
    </source>
</evidence>
<evidence type="ECO:0000313" key="7">
    <source>
        <dbReference type="EMBL" id="MEO1773003.1"/>
    </source>
</evidence>
<evidence type="ECO:0000256" key="4">
    <source>
        <dbReference type="ARBA" id="ARBA00022989"/>
    </source>
</evidence>
<feature type="transmembrane region" description="Helical" evidence="6">
    <location>
        <begin position="47"/>
        <end position="69"/>
    </location>
</feature>
<gene>
    <name evidence="7" type="ORF">JZO67_004986</name>
</gene>
<feature type="transmembrane region" description="Helical" evidence="6">
    <location>
        <begin position="123"/>
        <end position="145"/>
    </location>
</feature>
<comment type="caution">
    <text evidence="7">The sequence shown here is derived from an EMBL/GenBank/DDBJ whole genome shotgun (WGS) entry which is preliminary data.</text>
</comment>
<evidence type="ECO:0000256" key="3">
    <source>
        <dbReference type="ARBA" id="ARBA00022692"/>
    </source>
</evidence>
<dbReference type="PANTHER" id="PTHR30250">
    <property type="entry name" value="PST FAMILY PREDICTED COLANIC ACID TRANSPORTER"/>
    <property type="match status" value="1"/>
</dbReference>